<dbReference type="Pfam" id="PF03466">
    <property type="entry name" value="LysR_substrate"/>
    <property type="match status" value="1"/>
</dbReference>
<dbReference type="InterPro" id="IPR036388">
    <property type="entry name" value="WH-like_DNA-bd_sf"/>
</dbReference>
<keyword evidence="3" id="KW-0238">DNA-binding</keyword>
<comment type="caution">
    <text evidence="6">The sequence shown here is derived from an EMBL/GenBank/DDBJ whole genome shotgun (WGS) entry which is preliminary data.</text>
</comment>
<dbReference type="SUPFAM" id="SSF53850">
    <property type="entry name" value="Periplasmic binding protein-like II"/>
    <property type="match status" value="1"/>
</dbReference>
<proteinExistence type="inferred from homology"/>
<dbReference type="Gene3D" id="1.10.10.10">
    <property type="entry name" value="Winged helix-like DNA-binding domain superfamily/Winged helix DNA-binding domain"/>
    <property type="match status" value="1"/>
</dbReference>
<evidence type="ECO:0000256" key="2">
    <source>
        <dbReference type="ARBA" id="ARBA00023015"/>
    </source>
</evidence>
<evidence type="ECO:0000256" key="3">
    <source>
        <dbReference type="ARBA" id="ARBA00023125"/>
    </source>
</evidence>
<name>A0A4R5M7N8_9BURK</name>
<dbReference type="AlphaFoldDB" id="A0A4R5M7N8"/>
<protein>
    <submittedName>
        <fullName evidence="6">LysR family transcriptional regulator</fullName>
    </submittedName>
</protein>
<evidence type="ECO:0000256" key="1">
    <source>
        <dbReference type="ARBA" id="ARBA00009437"/>
    </source>
</evidence>
<dbReference type="SUPFAM" id="SSF46785">
    <property type="entry name" value="Winged helix' DNA-binding domain"/>
    <property type="match status" value="1"/>
</dbReference>
<keyword evidence="2" id="KW-0805">Transcription regulation</keyword>
<dbReference type="InterPro" id="IPR050950">
    <property type="entry name" value="HTH-type_LysR_regulators"/>
</dbReference>
<keyword evidence="7" id="KW-1185">Reference proteome</keyword>
<evidence type="ECO:0000256" key="4">
    <source>
        <dbReference type="ARBA" id="ARBA00023163"/>
    </source>
</evidence>
<dbReference type="RefSeq" id="WP_133196563.1">
    <property type="nucleotide sequence ID" value="NZ_JBHUCW010000024.1"/>
</dbReference>
<dbReference type="PROSITE" id="PS50931">
    <property type="entry name" value="HTH_LYSR"/>
    <property type="match status" value="1"/>
</dbReference>
<dbReference type="Proteomes" id="UP000295722">
    <property type="component" value="Unassembled WGS sequence"/>
</dbReference>
<evidence type="ECO:0000259" key="5">
    <source>
        <dbReference type="PROSITE" id="PS50931"/>
    </source>
</evidence>
<comment type="similarity">
    <text evidence="1">Belongs to the LysR transcriptional regulatory family.</text>
</comment>
<accession>A0A4R5M7N8</accession>
<dbReference type="Pfam" id="PF00126">
    <property type="entry name" value="HTH_1"/>
    <property type="match status" value="1"/>
</dbReference>
<dbReference type="Gene3D" id="3.40.190.290">
    <property type="match status" value="1"/>
</dbReference>
<evidence type="ECO:0000313" key="6">
    <source>
        <dbReference type="EMBL" id="TDG22164.1"/>
    </source>
</evidence>
<feature type="domain" description="HTH lysR-type" evidence="5">
    <location>
        <begin position="1"/>
        <end position="60"/>
    </location>
</feature>
<evidence type="ECO:0000313" key="7">
    <source>
        <dbReference type="Proteomes" id="UP000295722"/>
    </source>
</evidence>
<keyword evidence="4" id="KW-0804">Transcription</keyword>
<dbReference type="GO" id="GO:0005829">
    <property type="term" value="C:cytosol"/>
    <property type="evidence" value="ECO:0007669"/>
    <property type="project" value="TreeGrafter"/>
</dbReference>
<reference evidence="6 7" key="1">
    <citation type="submission" date="2019-03" db="EMBL/GenBank/DDBJ databases">
        <title>Paraburkholderia sp. 4M-K11, isolated from subtropical forest soil.</title>
        <authorList>
            <person name="Gao Z.-H."/>
            <person name="Qiu L.-H."/>
        </authorList>
    </citation>
    <scope>NUCLEOTIDE SEQUENCE [LARGE SCALE GENOMIC DNA]</scope>
    <source>
        <strain evidence="6 7">4M-K11</strain>
    </source>
</reference>
<dbReference type="OrthoDB" id="8839922at2"/>
<dbReference type="EMBL" id="SMRP01000009">
    <property type="protein sequence ID" value="TDG22164.1"/>
    <property type="molecule type" value="Genomic_DNA"/>
</dbReference>
<dbReference type="InterPro" id="IPR005119">
    <property type="entry name" value="LysR_subst-bd"/>
</dbReference>
<organism evidence="6 7">
    <name type="scientific">Paraburkholderia silviterrae</name>
    <dbReference type="NCBI Taxonomy" id="2528715"/>
    <lineage>
        <taxon>Bacteria</taxon>
        <taxon>Pseudomonadati</taxon>
        <taxon>Pseudomonadota</taxon>
        <taxon>Betaproteobacteria</taxon>
        <taxon>Burkholderiales</taxon>
        <taxon>Burkholderiaceae</taxon>
        <taxon>Paraburkholderia</taxon>
    </lineage>
</organism>
<sequence length="307" mass="32988">MNVHARSIRYFDMICRCGSIREAARRLHVDGSAVNRQLLNLEEEVGATLFERLPGGLRLTEAGRLFAQHVVTVLQDEQRVVAEIERLQGLERGEVHLAAAESLSEGLLPAVLERMASQHPKVALHVSMLGSGSIAQRVASGDVDIGAAFAMSAHPDLTCVASGQFRLGAVMAPGHPLAARRRVSFDECAEYGLIMPNPDVAVHAILAPLVARARRPVRTVVNSGAIELMRQLAMRGTGIGFQTRIGLDEVCAAGRLAFVPLDEADQAVAELGFYVRAARALPPAVNALLAMLGEALERLLESEARMA</sequence>
<dbReference type="GO" id="GO:0003677">
    <property type="term" value="F:DNA binding"/>
    <property type="evidence" value="ECO:0007669"/>
    <property type="project" value="UniProtKB-KW"/>
</dbReference>
<dbReference type="InterPro" id="IPR000847">
    <property type="entry name" value="LysR_HTH_N"/>
</dbReference>
<dbReference type="PANTHER" id="PTHR30419:SF2">
    <property type="entry name" value="LYSR FAMILY TRANSCRIPTIONAL REGULATOR"/>
    <property type="match status" value="1"/>
</dbReference>
<dbReference type="PANTHER" id="PTHR30419">
    <property type="entry name" value="HTH-TYPE TRANSCRIPTIONAL REGULATOR YBHD"/>
    <property type="match status" value="1"/>
</dbReference>
<dbReference type="GO" id="GO:0003700">
    <property type="term" value="F:DNA-binding transcription factor activity"/>
    <property type="evidence" value="ECO:0007669"/>
    <property type="project" value="InterPro"/>
</dbReference>
<gene>
    <name evidence="6" type="ORF">EYW47_20015</name>
</gene>
<dbReference type="InterPro" id="IPR036390">
    <property type="entry name" value="WH_DNA-bd_sf"/>
</dbReference>